<dbReference type="InterPro" id="IPR009732">
    <property type="entry name" value="DUF1304"/>
</dbReference>
<sequence>MLAATLVLAALAAALHVVIFVLESVLFDRPDVHARFRTSSQDLDVVRPWAFNQGFYNLFLAVGAAVGVVLAALGHEDVGLALVLLACGSMLAAALVLVTADRRMARAAATQGTLPLLAVVTAVAALAA</sequence>
<keyword evidence="3" id="KW-1185">Reference proteome</keyword>
<feature type="transmembrane region" description="Helical" evidence="1">
    <location>
        <begin position="55"/>
        <end position="74"/>
    </location>
</feature>
<dbReference type="Proteomes" id="UP000289954">
    <property type="component" value="Unassembled WGS sequence"/>
</dbReference>
<dbReference type="RefSeq" id="WP_130779605.1">
    <property type="nucleotide sequence ID" value="NZ_BIMR01000004.1"/>
</dbReference>
<dbReference type="Pfam" id="PF06993">
    <property type="entry name" value="DUF1304"/>
    <property type="match status" value="1"/>
</dbReference>
<keyword evidence="1" id="KW-0812">Transmembrane</keyword>
<comment type="caution">
    <text evidence="2">The sequence shown here is derived from an EMBL/GenBank/DDBJ whole genome shotgun (WGS) entry which is preliminary data.</text>
</comment>
<dbReference type="AlphaFoldDB" id="A0A402DLH0"/>
<evidence type="ECO:0000313" key="3">
    <source>
        <dbReference type="Proteomes" id="UP000289954"/>
    </source>
</evidence>
<feature type="transmembrane region" description="Helical" evidence="1">
    <location>
        <begin position="80"/>
        <end position="100"/>
    </location>
</feature>
<gene>
    <name evidence="2" type="ORF">CBZ_00290</name>
</gene>
<reference evidence="2 3" key="1">
    <citation type="submission" date="2019-01" db="EMBL/GenBank/DDBJ databases">
        <title>Draft genome sequence of Cellulomonas takizawaensis strain TKZ-21.</title>
        <authorList>
            <person name="Yamamura H."/>
            <person name="Hayashi T."/>
            <person name="Hamada M."/>
            <person name="Serisawa Y."/>
            <person name="Matsuyama K."/>
            <person name="Nakagawa Y."/>
            <person name="Otoguro M."/>
            <person name="Yanagida F."/>
            <person name="Hayakawa M."/>
        </authorList>
    </citation>
    <scope>NUCLEOTIDE SEQUENCE [LARGE SCALE GENOMIC DNA]</scope>
    <source>
        <strain evidence="2 3">NBRC12680</strain>
    </source>
</reference>
<keyword evidence="1" id="KW-1133">Transmembrane helix</keyword>
<feature type="transmembrane region" description="Helical" evidence="1">
    <location>
        <begin position="6"/>
        <end position="27"/>
    </location>
</feature>
<keyword evidence="1" id="KW-0472">Membrane</keyword>
<organism evidence="2 3">
    <name type="scientific">Cellulomonas biazotea</name>
    <dbReference type="NCBI Taxonomy" id="1709"/>
    <lineage>
        <taxon>Bacteria</taxon>
        <taxon>Bacillati</taxon>
        <taxon>Actinomycetota</taxon>
        <taxon>Actinomycetes</taxon>
        <taxon>Micrococcales</taxon>
        <taxon>Cellulomonadaceae</taxon>
        <taxon>Cellulomonas</taxon>
    </lineage>
</organism>
<protein>
    <submittedName>
        <fullName evidence="2">Membrane protein</fullName>
    </submittedName>
</protein>
<evidence type="ECO:0000256" key="1">
    <source>
        <dbReference type="SAM" id="Phobius"/>
    </source>
</evidence>
<evidence type="ECO:0000313" key="2">
    <source>
        <dbReference type="EMBL" id="GCE74973.1"/>
    </source>
</evidence>
<name>A0A402DLH0_9CELL</name>
<proteinExistence type="predicted"/>
<dbReference type="OrthoDB" id="9803832at2"/>
<dbReference type="EMBL" id="BIMR01000004">
    <property type="protein sequence ID" value="GCE74973.1"/>
    <property type="molecule type" value="Genomic_DNA"/>
</dbReference>
<accession>A0A402DLH0</accession>